<organism evidence="1 2">
    <name type="scientific">Bradyrhizobium zhanjiangense</name>
    <dbReference type="NCBI Taxonomy" id="1325107"/>
    <lineage>
        <taxon>Bacteria</taxon>
        <taxon>Pseudomonadati</taxon>
        <taxon>Pseudomonadota</taxon>
        <taxon>Alphaproteobacteria</taxon>
        <taxon>Hyphomicrobiales</taxon>
        <taxon>Nitrobacteraceae</taxon>
        <taxon>Bradyrhizobium</taxon>
    </lineage>
</organism>
<dbReference type="AlphaFoldDB" id="A0A4Q0SNE9"/>
<comment type="caution">
    <text evidence="1">The sequence shown here is derived from an EMBL/GenBank/DDBJ whole genome shotgun (WGS) entry which is preliminary data.</text>
</comment>
<dbReference type="Proteomes" id="UP000290565">
    <property type="component" value="Unassembled WGS sequence"/>
</dbReference>
<accession>A0A4Q0SNE9</accession>
<sequence>MEPVENRAVLLLASGHILKVAGVLLYPAGSLAEIATIRAQAAEKLGGVSTGIGFIGSPGWAIGAGAALGLLEGAMTSAARKDAVLLLQRAREMEQSVLAAGLLFRVGEINGIARPTPAGWTATVYVDDRVYLKPLDRRQRAQLLSKHRKTEADVIDHTIVLSKSVMFASNGDDFLTVDTDIGVMDVRWSSVVSYLAPTTSPPPLPPQT</sequence>
<reference evidence="1 2" key="1">
    <citation type="submission" date="2015-04" db="EMBL/GenBank/DDBJ databases">
        <title>Comparative genomics of rhizobia nodulating Arachis hypogaea in China.</title>
        <authorList>
            <person name="Li Y."/>
        </authorList>
    </citation>
    <scope>NUCLEOTIDE SEQUENCE [LARGE SCALE GENOMIC DNA]</scope>
    <source>
        <strain evidence="1 2">CCBAU 51787</strain>
    </source>
</reference>
<gene>
    <name evidence="1" type="ORF">XH94_09010</name>
</gene>
<dbReference type="EMBL" id="LBJM01000020">
    <property type="protein sequence ID" value="RXH41313.1"/>
    <property type="molecule type" value="Genomic_DNA"/>
</dbReference>
<name>A0A4Q0SNE9_9BRAD</name>
<evidence type="ECO:0000313" key="2">
    <source>
        <dbReference type="Proteomes" id="UP000290565"/>
    </source>
</evidence>
<dbReference type="RefSeq" id="WP_128944241.1">
    <property type="nucleotide sequence ID" value="NZ_LBJM01000020.1"/>
</dbReference>
<evidence type="ECO:0000313" key="1">
    <source>
        <dbReference type="EMBL" id="RXH41313.1"/>
    </source>
</evidence>
<protein>
    <submittedName>
        <fullName evidence="1">Uncharacterized protein</fullName>
    </submittedName>
</protein>
<proteinExistence type="predicted"/>